<name>A0AAV0QVG9_9ROSI</name>
<dbReference type="PROSITE" id="PS00455">
    <property type="entry name" value="AMP_BINDING"/>
    <property type="match status" value="1"/>
</dbReference>
<organism evidence="6 7">
    <name type="scientific">Linum tenue</name>
    <dbReference type="NCBI Taxonomy" id="586396"/>
    <lineage>
        <taxon>Eukaryota</taxon>
        <taxon>Viridiplantae</taxon>
        <taxon>Streptophyta</taxon>
        <taxon>Embryophyta</taxon>
        <taxon>Tracheophyta</taxon>
        <taxon>Spermatophyta</taxon>
        <taxon>Magnoliopsida</taxon>
        <taxon>eudicotyledons</taxon>
        <taxon>Gunneridae</taxon>
        <taxon>Pentapetalae</taxon>
        <taxon>rosids</taxon>
        <taxon>fabids</taxon>
        <taxon>Malpighiales</taxon>
        <taxon>Linaceae</taxon>
        <taxon>Linum</taxon>
    </lineage>
</organism>
<evidence type="ECO:0000259" key="4">
    <source>
        <dbReference type="Pfam" id="PF00501"/>
    </source>
</evidence>
<dbReference type="PANTHER" id="PTHR24096">
    <property type="entry name" value="LONG-CHAIN-FATTY-ACID--COA LIGASE"/>
    <property type="match status" value="1"/>
</dbReference>
<keyword evidence="7" id="KW-1185">Reference proteome</keyword>
<feature type="transmembrane region" description="Helical" evidence="3">
    <location>
        <begin position="258"/>
        <end position="280"/>
    </location>
</feature>
<evidence type="ECO:0000259" key="5">
    <source>
        <dbReference type="Pfam" id="PF13193"/>
    </source>
</evidence>
<evidence type="ECO:0000313" key="6">
    <source>
        <dbReference type="EMBL" id="CAI0548227.1"/>
    </source>
</evidence>
<dbReference type="Gene3D" id="3.40.50.12780">
    <property type="entry name" value="N-terminal domain of ligase-like"/>
    <property type="match status" value="1"/>
</dbReference>
<dbReference type="PANTHER" id="PTHR24096:SF251">
    <property type="entry name" value="4-COUMARATE--COA LIGASE-LIKE 9"/>
    <property type="match status" value="1"/>
</dbReference>
<dbReference type="SUPFAM" id="SSF56801">
    <property type="entry name" value="Acetyl-CoA synthetase-like"/>
    <property type="match status" value="1"/>
</dbReference>
<evidence type="ECO:0000256" key="1">
    <source>
        <dbReference type="ARBA" id="ARBA00006432"/>
    </source>
</evidence>
<comment type="similarity">
    <text evidence="1">Belongs to the ATP-dependent AMP-binding enzyme family.</text>
</comment>
<dbReference type="GO" id="GO:0016405">
    <property type="term" value="F:CoA-ligase activity"/>
    <property type="evidence" value="ECO:0007669"/>
    <property type="project" value="TreeGrafter"/>
</dbReference>
<gene>
    <name evidence="6" type="ORF">LITE_LOCUS44698</name>
</gene>
<dbReference type="Proteomes" id="UP001154282">
    <property type="component" value="Unassembled WGS sequence"/>
</dbReference>
<sequence>MAAAAADRSRDCVDPNSGFCRKTKIFQSLRPPTPLPPADEPLSLAHYATSLLRTSPTVTDLSSASFVIDAATGEVLTYAAFLRQTRSLSLALKRLYPSLSPNDVAFILCPASVHTPVLYFALMTLGVAVSPSNPLSSESELAHQIQLTKPKIAFATSQTAPKLPSPLHFPTILIDSPQFLSLLTESTIPPAAEPSALGPSQSDTAAILYSSGTTGKVKGVRLSHRNMIALTSGFYHNRHQHDPAQPDPHPVALMTVPLFHVFGFFMLVKAIAIGETLVLMQRFDFEGMLRAVEKYRVTYMPVSPPLIVAMVKLDLTNKYDLSSLSVLGCGGAPLGKDVAEKFKEKFPNVDIIQGYGLTESGGGGTRMMDAEEMKNYGSAGRISENLEAKVVDPETGEALGPGQRGELWLRGPVIMKGYIGNDQATAETLDAEGWLKTGDLGYINSQGYLYIVDRLKELIKYKAYQVPPAELEALLQSNPKIADAAVIPSSVVCLCCRYPDDDAGQIPMAFIVRKPGSHLTEAEVMDFVAKQVAPYKKIRRVAFVNSIPKSPAGKILRRELVQLAVSGPASKL</sequence>
<dbReference type="CDD" id="cd05904">
    <property type="entry name" value="4CL"/>
    <property type="match status" value="1"/>
</dbReference>
<evidence type="ECO:0000313" key="7">
    <source>
        <dbReference type="Proteomes" id="UP001154282"/>
    </source>
</evidence>
<dbReference type="InterPro" id="IPR045851">
    <property type="entry name" value="AMP-bd_C_sf"/>
</dbReference>
<proteinExistence type="inferred from homology"/>
<keyword evidence="3" id="KW-0812">Transmembrane</keyword>
<dbReference type="InterPro" id="IPR042099">
    <property type="entry name" value="ANL_N_sf"/>
</dbReference>
<dbReference type="EMBL" id="CAMGYJ010000010">
    <property type="protein sequence ID" value="CAI0548227.1"/>
    <property type="molecule type" value="Genomic_DNA"/>
</dbReference>
<dbReference type="InterPro" id="IPR000873">
    <property type="entry name" value="AMP-dep_synth/lig_dom"/>
</dbReference>
<dbReference type="AlphaFoldDB" id="A0AAV0QVG9"/>
<accession>A0AAV0QVG9</accession>
<evidence type="ECO:0000256" key="3">
    <source>
        <dbReference type="SAM" id="Phobius"/>
    </source>
</evidence>
<dbReference type="FunFam" id="3.30.300.30:FF:000007">
    <property type="entry name" value="4-coumarate--CoA ligase 2"/>
    <property type="match status" value="1"/>
</dbReference>
<dbReference type="InterPro" id="IPR020845">
    <property type="entry name" value="AMP-binding_CS"/>
</dbReference>
<keyword evidence="3" id="KW-0472">Membrane</keyword>
<evidence type="ECO:0008006" key="8">
    <source>
        <dbReference type="Google" id="ProtNLM"/>
    </source>
</evidence>
<feature type="domain" description="AMP-binding enzyme C-terminal" evidence="5">
    <location>
        <begin position="470"/>
        <end position="554"/>
    </location>
</feature>
<dbReference type="Pfam" id="PF00501">
    <property type="entry name" value="AMP-binding"/>
    <property type="match status" value="1"/>
</dbReference>
<comment type="caution">
    <text evidence="6">The sequence shown here is derived from an EMBL/GenBank/DDBJ whole genome shotgun (WGS) entry which is preliminary data.</text>
</comment>
<dbReference type="Pfam" id="PF13193">
    <property type="entry name" value="AMP-binding_C"/>
    <property type="match status" value="1"/>
</dbReference>
<keyword evidence="2" id="KW-0436">Ligase</keyword>
<dbReference type="InterPro" id="IPR025110">
    <property type="entry name" value="AMP-bd_C"/>
</dbReference>
<dbReference type="Gene3D" id="3.30.300.30">
    <property type="match status" value="1"/>
</dbReference>
<keyword evidence="3" id="KW-1133">Transmembrane helix</keyword>
<evidence type="ECO:0000256" key="2">
    <source>
        <dbReference type="ARBA" id="ARBA00022598"/>
    </source>
</evidence>
<feature type="domain" description="AMP-dependent synthetase/ligase" evidence="4">
    <location>
        <begin position="67"/>
        <end position="418"/>
    </location>
</feature>
<reference evidence="6" key="1">
    <citation type="submission" date="2022-08" db="EMBL/GenBank/DDBJ databases">
        <authorList>
            <person name="Gutierrez-Valencia J."/>
        </authorList>
    </citation>
    <scope>NUCLEOTIDE SEQUENCE</scope>
</reference>
<protein>
    <recommendedName>
        <fullName evidence="8">4-coumarate--CoA ligase</fullName>
    </recommendedName>
</protein>